<dbReference type="PIRSF" id="PIRSF004553">
    <property type="entry name" value="CHP00095"/>
    <property type="match status" value="1"/>
</dbReference>
<dbReference type="RefSeq" id="WP_132014369.1">
    <property type="nucleotide sequence ID" value="NZ_SLUN01000012.1"/>
</dbReference>
<proteinExistence type="predicted"/>
<dbReference type="InterPro" id="IPR004398">
    <property type="entry name" value="RNA_MeTrfase_RsmD"/>
</dbReference>
<dbReference type="OrthoDB" id="9803017at2"/>
<protein>
    <submittedName>
        <fullName evidence="3">16S rRNA (Guanine(966)-N(2))-methyltransferase RsmD</fullName>
    </submittedName>
</protein>
<dbReference type="SUPFAM" id="SSF53335">
    <property type="entry name" value="S-adenosyl-L-methionine-dependent methyltransferases"/>
    <property type="match status" value="1"/>
</dbReference>
<dbReference type="AlphaFoldDB" id="A0A4R1RS95"/>
<evidence type="ECO:0000256" key="2">
    <source>
        <dbReference type="ARBA" id="ARBA00022679"/>
    </source>
</evidence>
<name>A0A4R1RS95_HYDET</name>
<gene>
    <name evidence="3" type="ORF">EDC14_101245</name>
</gene>
<accession>A0A4R1RS95</accession>
<keyword evidence="2 3" id="KW-0808">Transferase</keyword>
<dbReference type="PROSITE" id="PS00092">
    <property type="entry name" value="N6_MTASE"/>
    <property type="match status" value="1"/>
</dbReference>
<dbReference type="GO" id="GO:0031167">
    <property type="term" value="P:rRNA methylation"/>
    <property type="evidence" value="ECO:0007669"/>
    <property type="project" value="InterPro"/>
</dbReference>
<dbReference type="Gene3D" id="3.40.50.150">
    <property type="entry name" value="Vaccinia Virus protein VP39"/>
    <property type="match status" value="1"/>
</dbReference>
<reference evidence="3 4" key="1">
    <citation type="submission" date="2019-03" db="EMBL/GenBank/DDBJ databases">
        <title>Genomic Encyclopedia of Type Strains, Phase IV (KMG-IV): sequencing the most valuable type-strain genomes for metagenomic binning, comparative biology and taxonomic classification.</title>
        <authorList>
            <person name="Goeker M."/>
        </authorList>
    </citation>
    <scope>NUCLEOTIDE SEQUENCE [LARGE SCALE GENOMIC DNA]</scope>
    <source>
        <strain evidence="3 4">LX-B</strain>
    </source>
</reference>
<keyword evidence="4" id="KW-1185">Reference proteome</keyword>
<dbReference type="Pfam" id="PF03602">
    <property type="entry name" value="Cons_hypoth95"/>
    <property type="match status" value="1"/>
</dbReference>
<dbReference type="NCBIfam" id="TIGR00095">
    <property type="entry name" value="16S rRNA (guanine(966)-N(2))-methyltransferase RsmD"/>
    <property type="match status" value="1"/>
</dbReference>
<comment type="caution">
    <text evidence="3">The sequence shown here is derived from an EMBL/GenBank/DDBJ whole genome shotgun (WGS) entry which is preliminary data.</text>
</comment>
<dbReference type="InterPro" id="IPR002052">
    <property type="entry name" value="DNA_methylase_N6_adenine_CS"/>
</dbReference>
<dbReference type="PANTHER" id="PTHR43542">
    <property type="entry name" value="METHYLTRANSFERASE"/>
    <property type="match status" value="1"/>
</dbReference>
<organism evidence="3 4">
    <name type="scientific">Hydrogenispora ethanolica</name>
    <dbReference type="NCBI Taxonomy" id="1082276"/>
    <lineage>
        <taxon>Bacteria</taxon>
        <taxon>Bacillati</taxon>
        <taxon>Bacillota</taxon>
        <taxon>Hydrogenispora</taxon>
    </lineage>
</organism>
<dbReference type="GO" id="GO:0003676">
    <property type="term" value="F:nucleic acid binding"/>
    <property type="evidence" value="ECO:0007669"/>
    <property type="project" value="InterPro"/>
</dbReference>
<dbReference type="GO" id="GO:0008168">
    <property type="term" value="F:methyltransferase activity"/>
    <property type="evidence" value="ECO:0007669"/>
    <property type="project" value="UniProtKB-KW"/>
</dbReference>
<evidence type="ECO:0000313" key="3">
    <source>
        <dbReference type="EMBL" id="TCL69348.1"/>
    </source>
</evidence>
<sequence length="183" mass="20430">MRVIAGKYRGRAINGPKHKGVRPTADRVKEALFNIIGIKIMDAAFLDLFAGTGAIGIEAFSRGATAVTMVDENLSSIRLIQENCKILLTEDRPRILHLPASRALKLFDREGMTFDLIFLDPPFQAGLLTDTINAIADLNLLKPHGQLVAEHPRDVRFEGIRLKLFDERNYGDIGLTFFKIDNQ</sequence>
<dbReference type="PANTHER" id="PTHR43542:SF1">
    <property type="entry name" value="METHYLTRANSFERASE"/>
    <property type="match status" value="1"/>
</dbReference>
<dbReference type="EMBL" id="SLUN01000012">
    <property type="protein sequence ID" value="TCL69348.1"/>
    <property type="molecule type" value="Genomic_DNA"/>
</dbReference>
<evidence type="ECO:0000313" key="4">
    <source>
        <dbReference type="Proteomes" id="UP000295008"/>
    </source>
</evidence>
<dbReference type="InterPro" id="IPR029063">
    <property type="entry name" value="SAM-dependent_MTases_sf"/>
</dbReference>
<dbReference type="CDD" id="cd02440">
    <property type="entry name" value="AdoMet_MTases"/>
    <property type="match status" value="1"/>
</dbReference>
<keyword evidence="1 3" id="KW-0489">Methyltransferase</keyword>
<evidence type="ECO:0000256" key="1">
    <source>
        <dbReference type="ARBA" id="ARBA00022603"/>
    </source>
</evidence>
<dbReference type="Proteomes" id="UP000295008">
    <property type="component" value="Unassembled WGS sequence"/>
</dbReference>